<evidence type="ECO:0000256" key="1">
    <source>
        <dbReference type="SAM" id="SignalP"/>
    </source>
</evidence>
<feature type="chain" id="PRO_5039431124" evidence="1">
    <location>
        <begin position="29"/>
        <end position="335"/>
    </location>
</feature>
<dbReference type="EMBL" id="PYAT01000005">
    <property type="protein sequence ID" value="PSL40242.1"/>
    <property type="molecule type" value="Genomic_DNA"/>
</dbReference>
<name>A0A2P8H204_9BACL</name>
<comment type="caution">
    <text evidence="2">The sequence shown here is derived from an EMBL/GenBank/DDBJ whole genome shotgun (WGS) entry which is preliminary data.</text>
</comment>
<gene>
    <name evidence="2" type="ORF">B0H99_10517</name>
</gene>
<dbReference type="Gene3D" id="2.170.120.40">
    <property type="entry name" value="YbbR-like domain"/>
    <property type="match status" value="2"/>
</dbReference>
<sequence length="335" mass="36723">MDKWMDNPWFLRITALLLAFLLFFSVKADDNAANPVETTTMTEELEGVKLEVYYDNTSLIVSGVPETVDLTITGPASIVQTARQIKDFTLFVDLRQLPIGEHQVPIQTENLSEQLRVRVDPSVVNVTIEERVTQEFQIEPELNERLLKEGFVLDSMEVNPKTVTVTGPKSVIDSISFVKATVTGEQDLDKSFTTEANVRVLANDLTKLENVTIDPGIVGVNVSIKEYSKEVPVTIKQNGETQKGMTIDSLTSSIETVEIYGPKTAVDQVEEYVIEIEAGAITPTNTDLEVELKAPAGTTAVKPGNTILKADVTVDENAELPEGIGDLKVADESNP</sequence>
<evidence type="ECO:0000313" key="2">
    <source>
        <dbReference type="EMBL" id="PSL40242.1"/>
    </source>
</evidence>
<dbReference type="Pfam" id="PF07949">
    <property type="entry name" value="YbbR"/>
    <property type="match status" value="3"/>
</dbReference>
<proteinExistence type="predicted"/>
<dbReference type="Proteomes" id="UP000242682">
    <property type="component" value="Unassembled WGS sequence"/>
</dbReference>
<feature type="signal peptide" evidence="1">
    <location>
        <begin position="1"/>
        <end position="28"/>
    </location>
</feature>
<dbReference type="AlphaFoldDB" id="A0A2P8H204"/>
<dbReference type="OrthoDB" id="2960905at2"/>
<organism evidence="2 3">
    <name type="scientific">Planomicrobium soli</name>
    <dbReference type="NCBI Taxonomy" id="1176648"/>
    <lineage>
        <taxon>Bacteria</taxon>
        <taxon>Bacillati</taxon>
        <taxon>Bacillota</taxon>
        <taxon>Bacilli</taxon>
        <taxon>Bacillales</taxon>
        <taxon>Caryophanaceae</taxon>
        <taxon>Planomicrobium</taxon>
    </lineage>
</organism>
<dbReference type="PANTHER" id="PTHR37804:SF1">
    <property type="entry name" value="CDAA REGULATORY PROTEIN CDAR"/>
    <property type="match status" value="1"/>
</dbReference>
<keyword evidence="1" id="KW-0732">Signal</keyword>
<protein>
    <submittedName>
        <fullName evidence="2">YbbR domain-containing protein</fullName>
    </submittedName>
</protein>
<accession>A0A2P8H204</accession>
<keyword evidence="3" id="KW-1185">Reference proteome</keyword>
<dbReference type="PANTHER" id="PTHR37804">
    <property type="entry name" value="CDAA REGULATORY PROTEIN CDAR"/>
    <property type="match status" value="1"/>
</dbReference>
<dbReference type="RefSeq" id="WP_106533035.1">
    <property type="nucleotide sequence ID" value="NZ_PYAT01000005.1"/>
</dbReference>
<evidence type="ECO:0000313" key="3">
    <source>
        <dbReference type="Proteomes" id="UP000242682"/>
    </source>
</evidence>
<dbReference type="Gene3D" id="2.170.120.30">
    <property type="match status" value="1"/>
</dbReference>
<reference evidence="2 3" key="1">
    <citation type="submission" date="2018-03" db="EMBL/GenBank/DDBJ databases">
        <title>Genomic Encyclopedia of Type Strains, Phase III (KMG-III): the genomes of soil and plant-associated and newly described type strains.</title>
        <authorList>
            <person name="Whitman W."/>
        </authorList>
    </citation>
    <scope>NUCLEOTIDE SEQUENCE [LARGE SCALE GENOMIC DNA]</scope>
    <source>
        <strain evidence="2 3">CGMCC 1.12259</strain>
    </source>
</reference>
<dbReference type="InterPro" id="IPR053154">
    <property type="entry name" value="c-di-AMP_regulator"/>
</dbReference>
<dbReference type="InterPro" id="IPR012505">
    <property type="entry name" value="YbbR"/>
</dbReference>